<evidence type="ECO:0000259" key="2">
    <source>
        <dbReference type="Pfam" id="PF03101"/>
    </source>
</evidence>
<protein>
    <recommendedName>
        <fullName evidence="2">FAR1 domain-containing protein</fullName>
    </recommendedName>
</protein>
<keyword evidence="4" id="KW-1185">Reference proteome</keyword>
<evidence type="ECO:0000256" key="1">
    <source>
        <dbReference type="SAM" id="MobiDB-lite"/>
    </source>
</evidence>
<dbReference type="Pfam" id="PF03101">
    <property type="entry name" value="FAR1"/>
    <property type="match status" value="1"/>
</dbReference>
<reference evidence="3" key="1">
    <citation type="submission" date="2020-08" db="EMBL/GenBank/DDBJ databases">
        <title>Plant Genome Project.</title>
        <authorList>
            <person name="Zhang R.-G."/>
        </authorList>
    </citation>
    <scope>NUCLEOTIDE SEQUENCE</scope>
    <source>
        <strain evidence="3">WSP0</strain>
        <tissue evidence="3">Leaf</tissue>
    </source>
</reference>
<accession>A0AAV6LR32</accession>
<feature type="domain" description="FAR1" evidence="2">
    <location>
        <begin position="45"/>
        <end position="137"/>
    </location>
</feature>
<sequence length="140" mass="16189">MVGMSIDSSDDTGVVEVSEVEKSKDNETEPFVDQCFRSEEEAFIFYKAYANRHGFSVRKGRFVNRNGEIARRDFFCHREGKQPIKILKPSLQQRNRKSSKCECKAHLRIALRKSGSNVFPQEWHVTKFIADHNHDLLSPS</sequence>
<name>A0AAV6LR32_9ERIC</name>
<dbReference type="InterPro" id="IPR004330">
    <property type="entry name" value="FAR1_DNA_bnd_dom"/>
</dbReference>
<organism evidence="3 4">
    <name type="scientific">Rhododendron griersonianum</name>
    <dbReference type="NCBI Taxonomy" id="479676"/>
    <lineage>
        <taxon>Eukaryota</taxon>
        <taxon>Viridiplantae</taxon>
        <taxon>Streptophyta</taxon>
        <taxon>Embryophyta</taxon>
        <taxon>Tracheophyta</taxon>
        <taxon>Spermatophyta</taxon>
        <taxon>Magnoliopsida</taxon>
        <taxon>eudicotyledons</taxon>
        <taxon>Gunneridae</taxon>
        <taxon>Pentapetalae</taxon>
        <taxon>asterids</taxon>
        <taxon>Ericales</taxon>
        <taxon>Ericaceae</taxon>
        <taxon>Ericoideae</taxon>
        <taxon>Rhodoreae</taxon>
        <taxon>Rhododendron</taxon>
    </lineage>
</organism>
<dbReference type="PANTHER" id="PTHR46328:SF27">
    <property type="entry name" value="OS12G0287500 PROTEIN"/>
    <property type="match status" value="1"/>
</dbReference>
<feature type="region of interest" description="Disordered" evidence="1">
    <location>
        <begin position="1"/>
        <end position="24"/>
    </location>
</feature>
<evidence type="ECO:0000313" key="4">
    <source>
        <dbReference type="Proteomes" id="UP000823749"/>
    </source>
</evidence>
<dbReference type="AlphaFoldDB" id="A0AAV6LR32"/>
<evidence type="ECO:0000313" key="3">
    <source>
        <dbReference type="EMBL" id="KAG5567608.1"/>
    </source>
</evidence>
<dbReference type="PANTHER" id="PTHR46328">
    <property type="entry name" value="FAR-RED IMPAIRED RESPONSIVE (FAR1) FAMILY PROTEIN-RELATED"/>
    <property type="match status" value="1"/>
</dbReference>
<comment type="caution">
    <text evidence="3">The sequence shown here is derived from an EMBL/GenBank/DDBJ whole genome shotgun (WGS) entry which is preliminary data.</text>
</comment>
<gene>
    <name evidence="3" type="ORF">RHGRI_002973</name>
</gene>
<proteinExistence type="predicted"/>
<dbReference type="EMBL" id="JACTNZ010000001">
    <property type="protein sequence ID" value="KAG5567608.1"/>
    <property type="molecule type" value="Genomic_DNA"/>
</dbReference>
<dbReference type="Proteomes" id="UP000823749">
    <property type="component" value="Chromosome 1"/>
</dbReference>